<proteinExistence type="predicted"/>
<dbReference type="CDD" id="cd06225">
    <property type="entry name" value="HAMP"/>
    <property type="match status" value="1"/>
</dbReference>
<dbReference type="PROSITE" id="PS50887">
    <property type="entry name" value="GGDEF"/>
    <property type="match status" value="1"/>
</dbReference>
<dbReference type="SMART" id="SM00267">
    <property type="entry name" value="GGDEF"/>
    <property type="match status" value="1"/>
</dbReference>
<dbReference type="Gene3D" id="6.10.340.10">
    <property type="match status" value="1"/>
</dbReference>
<reference evidence="7 8" key="1">
    <citation type="submission" date="2014-04" db="EMBL/GenBank/DDBJ databases">
        <title>Genome assembly of Hyalangium minutum DSM 14724.</title>
        <authorList>
            <person name="Sharma G."/>
            <person name="Subramanian S."/>
        </authorList>
    </citation>
    <scope>NUCLEOTIDE SEQUENCE [LARGE SCALE GENOMIC DNA]</scope>
    <source>
        <strain evidence="7 8">DSM 14724</strain>
    </source>
</reference>
<gene>
    <name evidence="7" type="ORF">DB31_4235</name>
</gene>
<dbReference type="SUPFAM" id="SSF55781">
    <property type="entry name" value="GAF domain-like"/>
    <property type="match status" value="1"/>
</dbReference>
<dbReference type="FunFam" id="3.30.70.270:FF:000001">
    <property type="entry name" value="Diguanylate cyclase domain protein"/>
    <property type="match status" value="1"/>
</dbReference>
<keyword evidence="8" id="KW-1185">Reference proteome</keyword>
<dbReference type="EC" id="2.7.7.65" evidence="1"/>
<sequence length="624" mass="67937">MPGLVVALLGAGYFWRETRRAVQDAAHREALALAEFIDSTFTLPQADRTHPHSAVAEVIGSDTRLLRSVAELHVLTPDGRIRWSRQRSEEGTLHPEAARLTALTPETARSAREGTEVVRPLGGSDCVGCHTGDTAQRLGVLQVRLSEPLLSRQLSAVFQGAMGATLVFGVVLALAMGLALHFFFGRPLRRLTAIMRRAEEGDFLVRAETRGTDEISRLGAAFNQMLARLTSMKAEEIDTHRDLALANEKLALKEKLEERITELSLLFDVAHSLNSTLELSELLERITRLVVERLKIPNFSIMLRNADGLLEIRSAWPQHRGSEGLTFGIGEGACGRAAETLRAVYLPDVGDRSSIFAKRNLVGGTDHGSLLAVPMVHMDQLLGVMNFQRPEVAGFSPEELELLMAVADQAATAVKNARLHSEAVLLTMTDPLTGLPNRRHLFGRLDAELARAERYGTPLSVLMIDVDHFKWLNDAAGHRTGDEILRKVCDVLRPCVRKVDTLARYGGEEFMVLLPQTAKEGAVAVGEKLRRAVLDSAGLAVPTQPTGHVTISIGVASYPLDASDQETLVDCVDAALYASKRGGRNKVSAYEPGMEIHPGRERGPHAGRSTDNSRPLPPAGVAKA</sequence>
<dbReference type="GO" id="GO:0043709">
    <property type="term" value="P:cell adhesion involved in single-species biofilm formation"/>
    <property type="evidence" value="ECO:0007669"/>
    <property type="project" value="TreeGrafter"/>
</dbReference>
<dbReference type="EMBL" id="JMCB01000023">
    <property type="protein sequence ID" value="KFE62129.1"/>
    <property type="molecule type" value="Genomic_DNA"/>
</dbReference>
<dbReference type="GO" id="GO:0005886">
    <property type="term" value="C:plasma membrane"/>
    <property type="evidence" value="ECO:0007669"/>
    <property type="project" value="TreeGrafter"/>
</dbReference>
<keyword evidence="4" id="KW-0812">Transmembrane</keyword>
<evidence type="ECO:0000313" key="8">
    <source>
        <dbReference type="Proteomes" id="UP000028725"/>
    </source>
</evidence>
<dbReference type="InterPro" id="IPR003660">
    <property type="entry name" value="HAMP_dom"/>
</dbReference>
<comment type="catalytic activity">
    <reaction evidence="2">
        <text>2 GTP = 3',3'-c-di-GMP + 2 diphosphate</text>
        <dbReference type="Rhea" id="RHEA:24898"/>
        <dbReference type="ChEBI" id="CHEBI:33019"/>
        <dbReference type="ChEBI" id="CHEBI:37565"/>
        <dbReference type="ChEBI" id="CHEBI:58805"/>
        <dbReference type="EC" id="2.7.7.65"/>
    </reaction>
</comment>
<dbReference type="PANTHER" id="PTHR45138:SF9">
    <property type="entry name" value="DIGUANYLATE CYCLASE DGCM-RELATED"/>
    <property type="match status" value="1"/>
</dbReference>
<accession>A0A085W366</accession>
<dbReference type="SUPFAM" id="SSF158472">
    <property type="entry name" value="HAMP domain-like"/>
    <property type="match status" value="1"/>
</dbReference>
<evidence type="ECO:0000259" key="5">
    <source>
        <dbReference type="PROSITE" id="PS50885"/>
    </source>
</evidence>
<dbReference type="SMART" id="SM00065">
    <property type="entry name" value="GAF"/>
    <property type="match status" value="1"/>
</dbReference>
<name>A0A085W366_9BACT</name>
<dbReference type="InterPro" id="IPR043128">
    <property type="entry name" value="Rev_trsase/Diguanyl_cyclase"/>
</dbReference>
<evidence type="ECO:0000256" key="2">
    <source>
        <dbReference type="ARBA" id="ARBA00034247"/>
    </source>
</evidence>
<dbReference type="GO" id="GO:0007165">
    <property type="term" value="P:signal transduction"/>
    <property type="evidence" value="ECO:0007669"/>
    <property type="project" value="InterPro"/>
</dbReference>
<dbReference type="SMART" id="SM00304">
    <property type="entry name" value="HAMP"/>
    <property type="match status" value="1"/>
</dbReference>
<dbReference type="PANTHER" id="PTHR45138">
    <property type="entry name" value="REGULATORY COMPONENTS OF SENSORY TRANSDUCTION SYSTEM"/>
    <property type="match status" value="1"/>
</dbReference>
<dbReference type="PROSITE" id="PS50885">
    <property type="entry name" value="HAMP"/>
    <property type="match status" value="1"/>
</dbReference>
<feature type="region of interest" description="Disordered" evidence="3">
    <location>
        <begin position="588"/>
        <end position="624"/>
    </location>
</feature>
<dbReference type="InterPro" id="IPR029016">
    <property type="entry name" value="GAF-like_dom_sf"/>
</dbReference>
<dbReference type="CDD" id="cd01949">
    <property type="entry name" value="GGDEF"/>
    <property type="match status" value="1"/>
</dbReference>
<evidence type="ECO:0000259" key="6">
    <source>
        <dbReference type="PROSITE" id="PS50887"/>
    </source>
</evidence>
<protein>
    <recommendedName>
        <fullName evidence="1">diguanylate cyclase</fullName>
        <ecNumber evidence="1">2.7.7.65</ecNumber>
    </recommendedName>
</protein>
<dbReference type="STRING" id="394096.DB31_4235"/>
<evidence type="ECO:0000256" key="1">
    <source>
        <dbReference type="ARBA" id="ARBA00012528"/>
    </source>
</evidence>
<feature type="domain" description="GGDEF" evidence="6">
    <location>
        <begin position="457"/>
        <end position="592"/>
    </location>
</feature>
<dbReference type="InterPro" id="IPR029787">
    <property type="entry name" value="Nucleotide_cyclase"/>
</dbReference>
<dbReference type="Pfam" id="PF01590">
    <property type="entry name" value="GAF"/>
    <property type="match status" value="1"/>
</dbReference>
<dbReference type="GO" id="GO:0052621">
    <property type="term" value="F:diguanylate cyclase activity"/>
    <property type="evidence" value="ECO:0007669"/>
    <property type="project" value="UniProtKB-EC"/>
</dbReference>
<dbReference type="Gene3D" id="3.30.70.270">
    <property type="match status" value="1"/>
</dbReference>
<evidence type="ECO:0000313" key="7">
    <source>
        <dbReference type="EMBL" id="KFE62129.1"/>
    </source>
</evidence>
<organism evidence="7 8">
    <name type="scientific">Hyalangium minutum</name>
    <dbReference type="NCBI Taxonomy" id="394096"/>
    <lineage>
        <taxon>Bacteria</taxon>
        <taxon>Pseudomonadati</taxon>
        <taxon>Myxococcota</taxon>
        <taxon>Myxococcia</taxon>
        <taxon>Myxococcales</taxon>
        <taxon>Cystobacterineae</taxon>
        <taxon>Archangiaceae</taxon>
        <taxon>Hyalangium</taxon>
    </lineage>
</organism>
<evidence type="ECO:0000256" key="3">
    <source>
        <dbReference type="SAM" id="MobiDB-lite"/>
    </source>
</evidence>
<evidence type="ECO:0000256" key="4">
    <source>
        <dbReference type="SAM" id="Phobius"/>
    </source>
</evidence>
<dbReference type="Gene3D" id="3.30.450.40">
    <property type="match status" value="1"/>
</dbReference>
<dbReference type="Pfam" id="PF00990">
    <property type="entry name" value="GGDEF"/>
    <property type="match status" value="1"/>
</dbReference>
<dbReference type="SUPFAM" id="SSF55073">
    <property type="entry name" value="Nucleotide cyclase"/>
    <property type="match status" value="1"/>
</dbReference>
<keyword evidence="4" id="KW-1133">Transmembrane helix</keyword>
<dbReference type="InterPro" id="IPR000160">
    <property type="entry name" value="GGDEF_dom"/>
</dbReference>
<feature type="transmembrane region" description="Helical" evidence="4">
    <location>
        <begin position="161"/>
        <end position="184"/>
    </location>
</feature>
<dbReference type="Pfam" id="PF00672">
    <property type="entry name" value="HAMP"/>
    <property type="match status" value="1"/>
</dbReference>
<keyword evidence="4" id="KW-0472">Membrane</keyword>
<dbReference type="InterPro" id="IPR050469">
    <property type="entry name" value="Diguanylate_Cyclase"/>
</dbReference>
<dbReference type="GO" id="GO:1902201">
    <property type="term" value="P:negative regulation of bacterial-type flagellum-dependent cell motility"/>
    <property type="evidence" value="ECO:0007669"/>
    <property type="project" value="TreeGrafter"/>
</dbReference>
<dbReference type="NCBIfam" id="TIGR00254">
    <property type="entry name" value="GGDEF"/>
    <property type="match status" value="1"/>
</dbReference>
<dbReference type="Proteomes" id="UP000028725">
    <property type="component" value="Unassembled WGS sequence"/>
</dbReference>
<feature type="domain" description="HAMP" evidence="5">
    <location>
        <begin position="186"/>
        <end position="234"/>
    </location>
</feature>
<comment type="caution">
    <text evidence="7">The sequence shown here is derived from an EMBL/GenBank/DDBJ whole genome shotgun (WGS) entry which is preliminary data.</text>
</comment>
<dbReference type="AlphaFoldDB" id="A0A085W366"/>
<dbReference type="InterPro" id="IPR003018">
    <property type="entry name" value="GAF"/>
</dbReference>